<dbReference type="EMBL" id="MU003499">
    <property type="protein sequence ID" value="KAF2473553.1"/>
    <property type="molecule type" value="Genomic_DNA"/>
</dbReference>
<evidence type="ECO:0000313" key="2">
    <source>
        <dbReference type="Proteomes" id="UP000799755"/>
    </source>
</evidence>
<proteinExistence type="predicted"/>
<reference evidence="1" key="1">
    <citation type="journal article" date="2020" name="Stud. Mycol.">
        <title>101 Dothideomycetes genomes: a test case for predicting lifestyles and emergence of pathogens.</title>
        <authorList>
            <person name="Haridas S."/>
            <person name="Albert R."/>
            <person name="Binder M."/>
            <person name="Bloem J."/>
            <person name="Labutti K."/>
            <person name="Salamov A."/>
            <person name="Andreopoulos B."/>
            <person name="Baker S."/>
            <person name="Barry K."/>
            <person name="Bills G."/>
            <person name="Bluhm B."/>
            <person name="Cannon C."/>
            <person name="Castanera R."/>
            <person name="Culley D."/>
            <person name="Daum C."/>
            <person name="Ezra D."/>
            <person name="Gonzalez J."/>
            <person name="Henrissat B."/>
            <person name="Kuo A."/>
            <person name="Liang C."/>
            <person name="Lipzen A."/>
            <person name="Lutzoni F."/>
            <person name="Magnuson J."/>
            <person name="Mondo S."/>
            <person name="Nolan M."/>
            <person name="Ohm R."/>
            <person name="Pangilinan J."/>
            <person name="Park H.-J."/>
            <person name="Ramirez L."/>
            <person name="Alfaro M."/>
            <person name="Sun H."/>
            <person name="Tritt A."/>
            <person name="Yoshinaga Y."/>
            <person name="Zwiers L.-H."/>
            <person name="Turgeon B."/>
            <person name="Goodwin S."/>
            <person name="Spatafora J."/>
            <person name="Crous P."/>
            <person name="Grigoriev I."/>
        </authorList>
    </citation>
    <scope>NUCLEOTIDE SEQUENCE</scope>
    <source>
        <strain evidence="1">ATCC 200398</strain>
    </source>
</reference>
<protein>
    <submittedName>
        <fullName evidence="1">Uncharacterized protein</fullName>
    </submittedName>
</protein>
<dbReference type="Proteomes" id="UP000799755">
    <property type="component" value="Unassembled WGS sequence"/>
</dbReference>
<gene>
    <name evidence="1" type="ORF">BDR25DRAFT_340931</name>
</gene>
<organism evidence="1 2">
    <name type="scientific">Lindgomyces ingoldianus</name>
    <dbReference type="NCBI Taxonomy" id="673940"/>
    <lineage>
        <taxon>Eukaryota</taxon>
        <taxon>Fungi</taxon>
        <taxon>Dikarya</taxon>
        <taxon>Ascomycota</taxon>
        <taxon>Pezizomycotina</taxon>
        <taxon>Dothideomycetes</taxon>
        <taxon>Pleosporomycetidae</taxon>
        <taxon>Pleosporales</taxon>
        <taxon>Lindgomycetaceae</taxon>
        <taxon>Lindgomyces</taxon>
    </lineage>
</organism>
<name>A0ACB6R2P6_9PLEO</name>
<keyword evidence="2" id="KW-1185">Reference proteome</keyword>
<accession>A0ACB6R2P6</accession>
<evidence type="ECO:0000313" key="1">
    <source>
        <dbReference type="EMBL" id="KAF2473553.1"/>
    </source>
</evidence>
<comment type="caution">
    <text evidence="1">The sequence shown here is derived from an EMBL/GenBank/DDBJ whole genome shotgun (WGS) entry which is preliminary data.</text>
</comment>
<sequence>MYSKIPKAHRYSIQAASPQTIQPYYSDGIPREILDSDVPDLSYFLNLHSADPAFEDLRMVWDEEPNILDPEGLLPYAPLEHDDSLNRSSHLAFISLEKSLENDSSCSVEAPIPYDQLPAKRAETGYVSISPYDSTLKSIAMLPQKAGRRLKPEAAQKNRRNRISSEKRATLEHYFQRNPYPSRSDIDTIAQELTLPPKTVKNWFSNARARKNPERSLVGQEPCISAIETSPHPYPNTPLGSRQSCTAEGNEQNCTFEEGIEIFTATSPTPSNISLERYLASSPEEEPVSIEAIEANMAPGTLPSSDTVPQPCSPLSEFGSFGDAYSSAGSYSSNISVESAASYASATSRSSRKGRRRWPHPPKARPLPSSPLPSWDLPSRLPPLLSSNPPSCPPSPSPNTVARTQFPCTVPDCSRVFTTQYEWLRHENSVHYAVKTWVCCRTPISVDGNDQKVGDQDLDMGEQFCKTFSKCLQKPESERTFSRRDHLVQHLRNSHQQVPETVVTQMATQWEQQADVSSNEHLGCYACDVQFETWETRKKHFSRHFNDGLFIWTKEHVARTRGVAITPPSVPENTPAPFTCPLCSTTFTSFPYALTRHGYCKAWSCEFLESPNSIWAPATLQYDRCKLCSVTIPVLGDLTEPMRLEKRAHYESHKLQTCTRGPFTSFQEFCAHLQYWHNARLRHPKEKDFAAWECGIKSSYSSDLPDPNIGDPEMSPRILDGEYMSTP</sequence>